<evidence type="ECO:0000256" key="2">
    <source>
        <dbReference type="ARBA" id="ARBA00022737"/>
    </source>
</evidence>
<feature type="signal peptide" evidence="5">
    <location>
        <begin position="1"/>
        <end position="26"/>
    </location>
</feature>
<dbReference type="eggNOG" id="COG5555">
    <property type="taxonomic scope" value="Bacteria"/>
</dbReference>
<evidence type="ECO:0000313" key="6">
    <source>
        <dbReference type="EMBL" id="AGZ45113.1"/>
    </source>
</evidence>
<dbReference type="AlphaFoldDB" id="U5W7F4"/>
<evidence type="ECO:0000256" key="3">
    <source>
        <dbReference type="ARBA" id="ARBA00022801"/>
    </source>
</evidence>
<dbReference type="OrthoDB" id="344301at2"/>
<dbReference type="RefSeq" id="WP_023561450.1">
    <property type="nucleotide sequence ID" value="NC_022657.1"/>
</dbReference>
<organism evidence="6 7">
    <name type="scientific">Actinoplanes friuliensis DSM 7358</name>
    <dbReference type="NCBI Taxonomy" id="1246995"/>
    <lineage>
        <taxon>Bacteria</taxon>
        <taxon>Bacillati</taxon>
        <taxon>Actinomycetota</taxon>
        <taxon>Actinomycetes</taxon>
        <taxon>Micromonosporales</taxon>
        <taxon>Micromonosporaceae</taxon>
        <taxon>Actinoplanes</taxon>
    </lineage>
</organism>
<name>U5W7F4_9ACTN</name>
<accession>U5W7F4</accession>
<dbReference type="PANTHER" id="PTHR23221">
    <property type="entry name" value="GLYCOSYLPHOSPHATIDYLINOSITOL PHOSPHOLIPASE D"/>
    <property type="match status" value="1"/>
</dbReference>
<evidence type="ECO:0000256" key="1">
    <source>
        <dbReference type="ARBA" id="ARBA00022729"/>
    </source>
</evidence>
<dbReference type="PROSITE" id="PS51470">
    <property type="entry name" value="FG_GAP"/>
    <property type="match status" value="2"/>
</dbReference>
<dbReference type="Pfam" id="PF01839">
    <property type="entry name" value="FG-GAP"/>
    <property type="match status" value="4"/>
</dbReference>
<keyword evidence="2" id="KW-0677">Repeat</keyword>
<dbReference type="GO" id="GO:0008305">
    <property type="term" value="C:integrin complex"/>
    <property type="evidence" value="ECO:0007669"/>
    <property type="project" value="InterPro"/>
</dbReference>
<keyword evidence="1 5" id="KW-0732">Signal</keyword>
<keyword evidence="7" id="KW-1185">Reference proteome</keyword>
<reference evidence="6 7" key="1">
    <citation type="journal article" date="2014" name="J. Biotechnol.">
        <title>Complete genome sequence of the actinobacterium Actinoplanes friuliensis HAG 010964, producer of the lipopeptide antibiotic friulimycin.</title>
        <authorList>
            <person name="Ruckert C."/>
            <person name="Szczepanowski R."/>
            <person name="Albersmeier A."/>
            <person name="Goesmann A."/>
            <person name="Fischer N."/>
            <person name="Steinkamper A."/>
            <person name="Puhler A."/>
            <person name="Biener R."/>
            <person name="Schwartz D."/>
            <person name="Kalinowski J."/>
        </authorList>
    </citation>
    <scope>NUCLEOTIDE SEQUENCE [LARGE SCALE GENOMIC DNA]</scope>
    <source>
        <strain evidence="6 7">DSM 7358</strain>
    </source>
</reference>
<dbReference type="SMART" id="SM00191">
    <property type="entry name" value="Int_alpha"/>
    <property type="match status" value="6"/>
</dbReference>
<dbReference type="InterPro" id="IPR013519">
    <property type="entry name" value="Int_alpha_beta-p"/>
</dbReference>
<dbReference type="HOGENOM" id="CLU_496898_0_0_11"/>
<dbReference type="GO" id="GO:0007155">
    <property type="term" value="P:cell adhesion"/>
    <property type="evidence" value="ECO:0007669"/>
    <property type="project" value="InterPro"/>
</dbReference>
<dbReference type="GO" id="GO:0016787">
    <property type="term" value="F:hydrolase activity"/>
    <property type="evidence" value="ECO:0007669"/>
    <property type="project" value="UniProtKB-KW"/>
</dbReference>
<sequence length="543" mass="54127">MFIKYAASAALSTVVLTLLGPVAAHAAAGPQTITRDGVSIKYQRVAAAATPKSGSGATRSDFDGDGLDDIAATVRGGVVVRYSSGRFIDYFGNTTGSTALTLGTAFTSGDFDNNGFDDLVVGDPDETDKANGTAAGGLWIVPGSAQGLQVSKIRHLNQSTAGVPDASESGDEFAGALAAGDINGDGRADLAVGLPGEDVGTQASAGGLIMLLSDANGVSTTGAKWLDQNTSLVPDTAQSWDRFGGVLAIGKFNADAYADLAIGSPGENEGATATPSKGSINLILGGASGLNVRGVASVYGDDFTQVAPGVKPIRLGFGGITLADTNNDGRDDLVAGTPEATVDGKANAGMVVTLFGGNNGFFAGESQVSTQNSAGIPGDAEAGDSFGASVTAGDITGDGFGDVVIGVPGEDVVDAPLAPPGNVVDAGVISLLRGSATGPAGGVALELSQGYEYTPGTSERGDRFGDSVRVLDLDGRDGLDAIVSAPGELGVDEGGPAPTDGDTPGAVTEYAGGEPNFMYGVRRTTGTELRLPGFNTNIYGTVL</sequence>
<dbReference type="InterPro" id="IPR028994">
    <property type="entry name" value="Integrin_alpha_N"/>
</dbReference>
<dbReference type="Gene3D" id="2.130.10.130">
    <property type="entry name" value="Integrin alpha, N-terminal"/>
    <property type="match status" value="3"/>
</dbReference>
<dbReference type="InterPro" id="IPR000413">
    <property type="entry name" value="Integrin_alpha"/>
</dbReference>
<evidence type="ECO:0000256" key="4">
    <source>
        <dbReference type="ARBA" id="ARBA00023180"/>
    </source>
</evidence>
<gene>
    <name evidence="6" type="ORF">AFR_34275</name>
</gene>
<evidence type="ECO:0008006" key="8">
    <source>
        <dbReference type="Google" id="ProtNLM"/>
    </source>
</evidence>
<feature type="chain" id="PRO_5004665624" description="Integrin-like protein" evidence="5">
    <location>
        <begin position="27"/>
        <end position="543"/>
    </location>
</feature>
<dbReference type="KEGG" id="afs:AFR_34275"/>
<protein>
    <recommendedName>
        <fullName evidence="8">Integrin-like protein</fullName>
    </recommendedName>
</protein>
<dbReference type="STRING" id="1246995.AFR_34275"/>
<evidence type="ECO:0000256" key="5">
    <source>
        <dbReference type="SAM" id="SignalP"/>
    </source>
</evidence>
<proteinExistence type="predicted"/>
<dbReference type="InterPro" id="IPR013517">
    <property type="entry name" value="FG-GAP"/>
</dbReference>
<keyword evidence="3" id="KW-0378">Hydrolase</keyword>
<dbReference type="PATRIC" id="fig|1246995.3.peg.6935"/>
<dbReference type="PRINTS" id="PR01185">
    <property type="entry name" value="INTEGRINA"/>
</dbReference>
<dbReference type="PANTHER" id="PTHR23221:SF7">
    <property type="entry name" value="PHOSPHATIDYLINOSITOL-GLYCAN-SPECIFIC PHOSPHOLIPASE D"/>
    <property type="match status" value="1"/>
</dbReference>
<keyword evidence="4" id="KW-0325">Glycoprotein</keyword>
<dbReference type="SUPFAM" id="SSF69318">
    <property type="entry name" value="Integrin alpha N-terminal domain"/>
    <property type="match status" value="2"/>
</dbReference>
<dbReference type="Proteomes" id="UP000017746">
    <property type="component" value="Chromosome"/>
</dbReference>
<dbReference type="EMBL" id="CP006272">
    <property type="protein sequence ID" value="AGZ45113.1"/>
    <property type="molecule type" value="Genomic_DNA"/>
</dbReference>
<evidence type="ECO:0000313" key="7">
    <source>
        <dbReference type="Proteomes" id="UP000017746"/>
    </source>
</evidence>